<dbReference type="CDD" id="cd00118">
    <property type="entry name" value="LysM"/>
    <property type="match status" value="1"/>
</dbReference>
<feature type="region of interest" description="Disordered" evidence="1">
    <location>
        <begin position="144"/>
        <end position="213"/>
    </location>
</feature>
<sequence length="275" mass="27087">MKRQMLADAALGAAILALGGSLVFSGGAILRLRWNSPGAGSALGLQELLAVAAAGAGIALLCWWLLALACALVSAVAQQLGAVRLARASSAFAPAFMRRLVAAVLGLNLLAAPMAVAAESPAVDPLWHPGTVAAAPVEAGGGASGGGAGAAAAPGVLPPDSSEAVSPRWVPTTAETAPGMLISPGHRGTQSVGEAAGPTQAPASDGAQQPSGSFEVVVKGGDSLWSIVAEALGPYASDVDVALAWPGWYRANRDTIGADPNIIHPGQILQAPGGP</sequence>
<proteinExistence type="predicted"/>
<dbReference type="InterPro" id="IPR036779">
    <property type="entry name" value="LysM_dom_sf"/>
</dbReference>
<dbReference type="PROSITE" id="PS51782">
    <property type="entry name" value="LYSM"/>
    <property type="match status" value="1"/>
</dbReference>
<name>A0ABS4YYS0_9MICC</name>
<organism evidence="4 5">
    <name type="scientific">Arthrobacter stackebrandtii</name>
    <dbReference type="NCBI Taxonomy" id="272161"/>
    <lineage>
        <taxon>Bacteria</taxon>
        <taxon>Bacillati</taxon>
        <taxon>Actinomycetota</taxon>
        <taxon>Actinomycetes</taxon>
        <taxon>Micrococcales</taxon>
        <taxon>Micrococcaceae</taxon>
        <taxon>Arthrobacter</taxon>
    </lineage>
</organism>
<reference evidence="4 5" key="1">
    <citation type="submission" date="2021-03" db="EMBL/GenBank/DDBJ databases">
        <title>Sequencing the genomes of 1000 actinobacteria strains.</title>
        <authorList>
            <person name="Klenk H.-P."/>
        </authorList>
    </citation>
    <scope>NUCLEOTIDE SEQUENCE [LARGE SCALE GENOMIC DNA]</scope>
    <source>
        <strain evidence="4 5">DSM 16005</strain>
    </source>
</reference>
<dbReference type="RefSeq" id="WP_209681199.1">
    <property type="nucleotide sequence ID" value="NZ_JAGIOI010000001.1"/>
</dbReference>
<evidence type="ECO:0000313" key="4">
    <source>
        <dbReference type="EMBL" id="MBP2413715.1"/>
    </source>
</evidence>
<keyword evidence="2" id="KW-0812">Transmembrane</keyword>
<accession>A0ABS4YYS0</accession>
<evidence type="ECO:0000259" key="3">
    <source>
        <dbReference type="PROSITE" id="PS51782"/>
    </source>
</evidence>
<comment type="caution">
    <text evidence="4">The sequence shown here is derived from an EMBL/GenBank/DDBJ whole genome shotgun (WGS) entry which is preliminary data.</text>
</comment>
<dbReference type="Gene3D" id="3.10.350.10">
    <property type="entry name" value="LysM domain"/>
    <property type="match status" value="1"/>
</dbReference>
<feature type="transmembrane region" description="Helical" evidence="2">
    <location>
        <begin position="96"/>
        <end position="116"/>
    </location>
</feature>
<gene>
    <name evidence="4" type="ORF">JOF48_002514</name>
</gene>
<evidence type="ECO:0000313" key="5">
    <source>
        <dbReference type="Proteomes" id="UP000711614"/>
    </source>
</evidence>
<dbReference type="EMBL" id="JAGIOI010000001">
    <property type="protein sequence ID" value="MBP2413715.1"/>
    <property type="molecule type" value="Genomic_DNA"/>
</dbReference>
<dbReference type="Proteomes" id="UP000711614">
    <property type="component" value="Unassembled WGS sequence"/>
</dbReference>
<feature type="transmembrane region" description="Helical" evidence="2">
    <location>
        <begin position="49"/>
        <end position="75"/>
    </location>
</feature>
<protein>
    <recommendedName>
        <fullName evidence="3">LysM domain-containing protein</fullName>
    </recommendedName>
</protein>
<evidence type="ECO:0000256" key="1">
    <source>
        <dbReference type="SAM" id="MobiDB-lite"/>
    </source>
</evidence>
<dbReference type="InterPro" id="IPR018392">
    <property type="entry name" value="LysM"/>
</dbReference>
<keyword evidence="5" id="KW-1185">Reference proteome</keyword>
<keyword evidence="2" id="KW-1133">Transmembrane helix</keyword>
<feature type="domain" description="LysM" evidence="3">
    <location>
        <begin position="214"/>
        <end position="271"/>
    </location>
</feature>
<keyword evidence="2" id="KW-0472">Membrane</keyword>
<evidence type="ECO:0000256" key="2">
    <source>
        <dbReference type="SAM" id="Phobius"/>
    </source>
</evidence>